<comment type="caution">
    <text evidence="2">The sequence shown here is derived from an EMBL/GenBank/DDBJ whole genome shotgun (WGS) entry which is preliminary data.</text>
</comment>
<dbReference type="GO" id="GO:0004523">
    <property type="term" value="F:RNA-DNA hybrid ribonuclease activity"/>
    <property type="evidence" value="ECO:0007669"/>
    <property type="project" value="InterPro"/>
</dbReference>
<dbReference type="GO" id="GO:0003676">
    <property type="term" value="F:nucleic acid binding"/>
    <property type="evidence" value="ECO:0007669"/>
    <property type="project" value="InterPro"/>
</dbReference>
<dbReference type="InterPro" id="IPR012337">
    <property type="entry name" value="RNaseH-like_sf"/>
</dbReference>
<dbReference type="Proteomes" id="UP001497382">
    <property type="component" value="Unassembled WGS sequence"/>
</dbReference>
<sequence>MNKSQHYILLSDCLSVLQALQSSNSHSKNIINFLAQEIAKVSNQILSLEFIWVPGHSGIAENEFVDNLARTAKDTKISKWISSHDLLYILKINILTEADTSWKSSKYHHDFSHLNTIKPHYRLLPYDRKMDVLLSRFRTKTHPTNATLFRYNLSLSPLCSTCHQVENIEHILFQSIKYEEQREILRRSLGTIPLSFPWLFDQSDDVKTKTFLVLSFLRHLQL</sequence>
<keyword evidence="3" id="KW-1185">Reference proteome</keyword>
<name>A0AAV2BS04_9ARAC</name>
<dbReference type="Pfam" id="PF00075">
    <property type="entry name" value="RNase_H"/>
    <property type="match status" value="1"/>
</dbReference>
<dbReference type="SUPFAM" id="SSF53098">
    <property type="entry name" value="Ribonuclease H-like"/>
    <property type="match status" value="1"/>
</dbReference>
<dbReference type="AlphaFoldDB" id="A0AAV2BS04"/>
<proteinExistence type="predicted"/>
<reference evidence="2 3" key="1">
    <citation type="submission" date="2024-04" db="EMBL/GenBank/DDBJ databases">
        <authorList>
            <person name="Rising A."/>
            <person name="Reimegard J."/>
            <person name="Sonavane S."/>
            <person name="Akerstrom W."/>
            <person name="Nylinder S."/>
            <person name="Hedman E."/>
            <person name="Kallberg Y."/>
        </authorList>
    </citation>
    <scope>NUCLEOTIDE SEQUENCE [LARGE SCALE GENOMIC DNA]</scope>
</reference>
<gene>
    <name evidence="2" type="ORF">LARSCL_LOCUS20919</name>
</gene>
<accession>A0AAV2BS04</accession>
<organism evidence="2 3">
    <name type="scientific">Larinioides sclopetarius</name>
    <dbReference type="NCBI Taxonomy" id="280406"/>
    <lineage>
        <taxon>Eukaryota</taxon>
        <taxon>Metazoa</taxon>
        <taxon>Ecdysozoa</taxon>
        <taxon>Arthropoda</taxon>
        <taxon>Chelicerata</taxon>
        <taxon>Arachnida</taxon>
        <taxon>Araneae</taxon>
        <taxon>Araneomorphae</taxon>
        <taxon>Entelegynae</taxon>
        <taxon>Araneoidea</taxon>
        <taxon>Araneidae</taxon>
        <taxon>Larinioides</taxon>
    </lineage>
</organism>
<feature type="domain" description="RNase H type-1" evidence="1">
    <location>
        <begin position="1"/>
        <end position="74"/>
    </location>
</feature>
<evidence type="ECO:0000313" key="3">
    <source>
        <dbReference type="Proteomes" id="UP001497382"/>
    </source>
</evidence>
<evidence type="ECO:0000313" key="2">
    <source>
        <dbReference type="EMBL" id="CAL1298662.1"/>
    </source>
</evidence>
<dbReference type="EMBL" id="CAXIEN010000467">
    <property type="protein sequence ID" value="CAL1298662.1"/>
    <property type="molecule type" value="Genomic_DNA"/>
</dbReference>
<evidence type="ECO:0000259" key="1">
    <source>
        <dbReference type="PROSITE" id="PS50879"/>
    </source>
</evidence>
<dbReference type="PROSITE" id="PS50879">
    <property type="entry name" value="RNASE_H_1"/>
    <property type="match status" value="1"/>
</dbReference>
<dbReference type="InterPro" id="IPR036397">
    <property type="entry name" value="RNaseH_sf"/>
</dbReference>
<dbReference type="InterPro" id="IPR002156">
    <property type="entry name" value="RNaseH_domain"/>
</dbReference>
<protein>
    <recommendedName>
        <fullName evidence="1">RNase H type-1 domain-containing protein</fullName>
    </recommendedName>
</protein>
<dbReference type="Gene3D" id="3.30.420.10">
    <property type="entry name" value="Ribonuclease H-like superfamily/Ribonuclease H"/>
    <property type="match status" value="1"/>
</dbReference>